<dbReference type="PROSITE" id="PS51746">
    <property type="entry name" value="PPM_2"/>
    <property type="match status" value="1"/>
</dbReference>
<gene>
    <name evidence="2" type="ORF">HNQ39_001027</name>
</gene>
<accession>A0A7W9SMB9</accession>
<dbReference type="InterPro" id="IPR001932">
    <property type="entry name" value="PPM-type_phosphatase-like_dom"/>
</dbReference>
<dbReference type="RefSeq" id="WP_184192876.1">
    <property type="nucleotide sequence ID" value="NZ_JACHGW010000001.1"/>
</dbReference>
<dbReference type="SMART" id="SM00332">
    <property type="entry name" value="PP2Cc"/>
    <property type="match status" value="1"/>
</dbReference>
<comment type="caution">
    <text evidence="2">The sequence shown here is derived from an EMBL/GenBank/DDBJ whole genome shotgun (WGS) entry which is preliminary data.</text>
</comment>
<dbReference type="EMBL" id="JACHGW010000001">
    <property type="protein sequence ID" value="MBB6049265.1"/>
    <property type="molecule type" value="Genomic_DNA"/>
</dbReference>
<dbReference type="Proteomes" id="UP000520814">
    <property type="component" value="Unassembled WGS sequence"/>
</dbReference>
<evidence type="ECO:0000313" key="3">
    <source>
        <dbReference type="Proteomes" id="UP000520814"/>
    </source>
</evidence>
<dbReference type="InterPro" id="IPR036457">
    <property type="entry name" value="PPM-type-like_dom_sf"/>
</dbReference>
<evidence type="ECO:0000313" key="2">
    <source>
        <dbReference type="EMBL" id="MBB6049265.1"/>
    </source>
</evidence>
<name>A0A7W9SMB9_ARMRO</name>
<dbReference type="Gene3D" id="3.60.40.10">
    <property type="entry name" value="PPM-type phosphatase domain"/>
    <property type="match status" value="1"/>
</dbReference>
<proteinExistence type="predicted"/>
<evidence type="ECO:0000259" key="1">
    <source>
        <dbReference type="PROSITE" id="PS51746"/>
    </source>
</evidence>
<dbReference type="SUPFAM" id="SSF81606">
    <property type="entry name" value="PP2C-like"/>
    <property type="match status" value="1"/>
</dbReference>
<dbReference type="Pfam" id="PF13672">
    <property type="entry name" value="PP2C_2"/>
    <property type="match status" value="1"/>
</dbReference>
<reference evidence="2 3" key="1">
    <citation type="submission" date="2020-08" db="EMBL/GenBank/DDBJ databases">
        <title>Genomic Encyclopedia of Type Strains, Phase IV (KMG-IV): sequencing the most valuable type-strain genomes for metagenomic binning, comparative biology and taxonomic classification.</title>
        <authorList>
            <person name="Goeker M."/>
        </authorList>
    </citation>
    <scope>NUCLEOTIDE SEQUENCE [LARGE SCALE GENOMIC DNA]</scope>
    <source>
        <strain evidence="2 3">DSM 23562</strain>
    </source>
</reference>
<organism evidence="2 3">
    <name type="scientific">Armatimonas rosea</name>
    <dbReference type="NCBI Taxonomy" id="685828"/>
    <lineage>
        <taxon>Bacteria</taxon>
        <taxon>Bacillati</taxon>
        <taxon>Armatimonadota</taxon>
        <taxon>Armatimonadia</taxon>
        <taxon>Armatimonadales</taxon>
        <taxon>Armatimonadaceae</taxon>
        <taxon>Armatimonas</taxon>
    </lineage>
</organism>
<sequence length="223" mass="23525">MFTIATRQASYRAESEDRALVLQATPQALVLALADGVGGQPGGGEAAQLAIETVELEGAALIRREARYWRGLVQALDDALAAHPEAGQTTLIALCLTAHKILGASVGDSEAWWITAAGHFALTEAQKRKPYLGTGAAEPVAFTLPLTEPGTLLLASDGLFKYADPLAITEAVRTAVSVEDAATALETLASAPAGRFYDDLALVLVRVDTIAPWIRFLNRFKAG</sequence>
<feature type="domain" description="PPM-type phosphatase" evidence="1">
    <location>
        <begin position="1"/>
        <end position="207"/>
    </location>
</feature>
<dbReference type="AlphaFoldDB" id="A0A7W9SMB9"/>
<keyword evidence="3" id="KW-1185">Reference proteome</keyword>
<dbReference type="SMART" id="SM00331">
    <property type="entry name" value="PP2C_SIG"/>
    <property type="match status" value="1"/>
</dbReference>
<protein>
    <submittedName>
        <fullName evidence="2">Serine/threonine protein phosphatase PrpC</fullName>
    </submittedName>
</protein>